<accession>M1N008</accession>
<organism evidence="1 2">
    <name type="scientific">Corynebacterium halotolerans YIM 70093 = DSM 44683</name>
    <dbReference type="NCBI Taxonomy" id="1121362"/>
    <lineage>
        <taxon>Bacteria</taxon>
        <taxon>Bacillati</taxon>
        <taxon>Actinomycetota</taxon>
        <taxon>Actinomycetes</taxon>
        <taxon>Mycobacteriales</taxon>
        <taxon>Corynebacteriaceae</taxon>
        <taxon>Corynebacterium</taxon>
    </lineage>
</organism>
<dbReference type="AlphaFoldDB" id="M1N008"/>
<proteinExistence type="predicted"/>
<gene>
    <name evidence="1" type="ORF">A605_11530</name>
</gene>
<keyword evidence="2" id="KW-1185">Reference proteome</keyword>
<protein>
    <submittedName>
        <fullName evidence="1">Uncharacterized protein</fullName>
    </submittedName>
</protein>
<evidence type="ECO:0000313" key="2">
    <source>
        <dbReference type="Proteomes" id="UP000011723"/>
    </source>
</evidence>
<dbReference type="Proteomes" id="UP000011723">
    <property type="component" value="Chromosome"/>
</dbReference>
<name>M1N008_9CORY</name>
<dbReference type="EMBL" id="CP003697">
    <property type="protein sequence ID" value="AGF73304.1"/>
    <property type="molecule type" value="Genomic_DNA"/>
</dbReference>
<evidence type="ECO:0000313" key="1">
    <source>
        <dbReference type="EMBL" id="AGF73304.1"/>
    </source>
</evidence>
<dbReference type="HOGENOM" id="CLU_204458_0_0_11"/>
<sequence length="81" mass="8651">MPGPTILRTMSIDRYVDTYFADRGTGPVVEVVPDHACQEFAPGPGVSIFASGSAGDENHHASTNTSVLESARTLVHELLRP</sequence>
<reference evidence="1 2" key="1">
    <citation type="journal article" date="2012" name="Stand. Genomic Sci.">
        <title>Genome sequence of the halotolerant bacterium Corynebacterium halotolerans type strain YIM 70093(T) (= DSM 44683(T)).</title>
        <authorList>
            <person name="Ruckert C."/>
            <person name="Albersmeier A."/>
            <person name="Al-Dilaimi A."/>
            <person name="Niehaus K."/>
            <person name="Szczepanowski R."/>
            <person name="Kalinowski J."/>
        </authorList>
    </citation>
    <scope>NUCLEOTIDE SEQUENCE [LARGE SCALE GENOMIC DNA]</scope>
    <source>
        <strain evidence="1">YIM 70093</strain>
    </source>
</reference>
<dbReference type="KEGG" id="chn:A605_11530"/>